<name>A0A6A4TIH9_SCOMX</name>
<accession>A0A6A4TIH9</accession>
<reference evidence="1 2" key="1">
    <citation type="submission" date="2019-06" db="EMBL/GenBank/DDBJ databases">
        <title>Draft genomes of female and male turbot (Scophthalmus maximus).</title>
        <authorList>
            <person name="Xu H."/>
            <person name="Xu X.-W."/>
            <person name="Shao C."/>
            <person name="Chen S."/>
        </authorList>
    </citation>
    <scope>NUCLEOTIDE SEQUENCE [LARGE SCALE GENOMIC DNA]</scope>
    <source>
        <strain evidence="1">Ysfricsl-2016a</strain>
        <tissue evidence="1">Blood</tissue>
    </source>
</reference>
<gene>
    <name evidence="1" type="ORF">F2P81_004847</name>
</gene>
<dbReference type="Proteomes" id="UP000438429">
    <property type="component" value="Unassembled WGS sequence"/>
</dbReference>
<dbReference type="AlphaFoldDB" id="A0A6A4TIH9"/>
<protein>
    <submittedName>
        <fullName evidence="1">Uncharacterized protein</fullName>
    </submittedName>
</protein>
<evidence type="ECO:0000313" key="2">
    <source>
        <dbReference type="Proteomes" id="UP000438429"/>
    </source>
</evidence>
<dbReference type="EMBL" id="VEVO01000004">
    <property type="protein sequence ID" value="KAF0043510.1"/>
    <property type="molecule type" value="Genomic_DNA"/>
</dbReference>
<organism evidence="1 2">
    <name type="scientific">Scophthalmus maximus</name>
    <name type="common">Turbot</name>
    <name type="synonym">Psetta maxima</name>
    <dbReference type="NCBI Taxonomy" id="52904"/>
    <lineage>
        <taxon>Eukaryota</taxon>
        <taxon>Metazoa</taxon>
        <taxon>Chordata</taxon>
        <taxon>Craniata</taxon>
        <taxon>Vertebrata</taxon>
        <taxon>Euteleostomi</taxon>
        <taxon>Actinopterygii</taxon>
        <taxon>Neopterygii</taxon>
        <taxon>Teleostei</taxon>
        <taxon>Neoteleostei</taxon>
        <taxon>Acanthomorphata</taxon>
        <taxon>Carangaria</taxon>
        <taxon>Pleuronectiformes</taxon>
        <taxon>Pleuronectoidei</taxon>
        <taxon>Scophthalmidae</taxon>
        <taxon>Scophthalmus</taxon>
    </lineage>
</organism>
<comment type="caution">
    <text evidence="1">The sequence shown here is derived from an EMBL/GenBank/DDBJ whole genome shotgun (WGS) entry which is preliminary data.</text>
</comment>
<evidence type="ECO:0000313" key="1">
    <source>
        <dbReference type="EMBL" id="KAF0043510.1"/>
    </source>
</evidence>
<sequence length="87" mass="9717">MFSHSVGLIHVVSQCSKLDSECQAVMSYYRWLDGAGQMNARFVTVDTMLNTHTPVKVAEGRVRQLQLSRNTTQRYGVESSTIIINGP</sequence>
<proteinExistence type="predicted"/>